<organism evidence="2 3">
    <name type="scientific">Ilyodon furcidens</name>
    <name type="common">goldbreast splitfin</name>
    <dbReference type="NCBI Taxonomy" id="33524"/>
    <lineage>
        <taxon>Eukaryota</taxon>
        <taxon>Metazoa</taxon>
        <taxon>Chordata</taxon>
        <taxon>Craniata</taxon>
        <taxon>Vertebrata</taxon>
        <taxon>Euteleostomi</taxon>
        <taxon>Actinopterygii</taxon>
        <taxon>Neopterygii</taxon>
        <taxon>Teleostei</taxon>
        <taxon>Neoteleostei</taxon>
        <taxon>Acanthomorphata</taxon>
        <taxon>Ovalentaria</taxon>
        <taxon>Atherinomorphae</taxon>
        <taxon>Cyprinodontiformes</taxon>
        <taxon>Goodeidae</taxon>
        <taxon>Ilyodon</taxon>
    </lineage>
</organism>
<feature type="transmembrane region" description="Helical" evidence="1">
    <location>
        <begin position="44"/>
        <end position="67"/>
    </location>
</feature>
<keyword evidence="1" id="KW-1133">Transmembrane helix</keyword>
<dbReference type="EMBL" id="JAHRIQ010024831">
    <property type="protein sequence ID" value="MEQ2229308.1"/>
    <property type="molecule type" value="Genomic_DNA"/>
</dbReference>
<keyword evidence="1" id="KW-0812">Transmembrane</keyword>
<proteinExistence type="predicted"/>
<keyword evidence="1" id="KW-0472">Membrane</keyword>
<sequence length="143" mass="15394">MCDCDCVCLFFVSGWVLGCSLSWISSGPPSNVGPIPSLPNYLPVVGVSAPGVLVVLSIRGWVLWCVLANSRWLLAGAWSPGPVLMSVVRISSISVPGPGGQVCGSSHSLLYIFMEKPCKYKHAHTQTHKCLDSGDKRYINVLY</sequence>
<evidence type="ECO:0000313" key="3">
    <source>
        <dbReference type="Proteomes" id="UP001482620"/>
    </source>
</evidence>
<dbReference type="Proteomes" id="UP001482620">
    <property type="component" value="Unassembled WGS sequence"/>
</dbReference>
<accession>A0ABV0T8S8</accession>
<comment type="caution">
    <text evidence="2">The sequence shown here is derived from an EMBL/GenBank/DDBJ whole genome shotgun (WGS) entry which is preliminary data.</text>
</comment>
<protein>
    <recommendedName>
        <fullName evidence="4">Secreted protein</fullName>
    </recommendedName>
</protein>
<reference evidence="2 3" key="1">
    <citation type="submission" date="2021-06" db="EMBL/GenBank/DDBJ databases">
        <authorList>
            <person name="Palmer J.M."/>
        </authorList>
    </citation>
    <scope>NUCLEOTIDE SEQUENCE [LARGE SCALE GENOMIC DNA]</scope>
    <source>
        <strain evidence="3">if_2019</strain>
        <tissue evidence="2">Muscle</tissue>
    </source>
</reference>
<evidence type="ECO:0000313" key="2">
    <source>
        <dbReference type="EMBL" id="MEQ2229308.1"/>
    </source>
</evidence>
<keyword evidence="3" id="KW-1185">Reference proteome</keyword>
<name>A0ABV0T8S8_9TELE</name>
<evidence type="ECO:0008006" key="4">
    <source>
        <dbReference type="Google" id="ProtNLM"/>
    </source>
</evidence>
<feature type="transmembrane region" description="Helical" evidence="1">
    <location>
        <begin position="7"/>
        <end position="24"/>
    </location>
</feature>
<evidence type="ECO:0000256" key="1">
    <source>
        <dbReference type="SAM" id="Phobius"/>
    </source>
</evidence>
<gene>
    <name evidence="2" type="ORF">ILYODFUR_017552</name>
</gene>